<evidence type="ECO:0000256" key="3">
    <source>
        <dbReference type="ARBA" id="ARBA00022737"/>
    </source>
</evidence>
<dbReference type="InterPro" id="IPR015943">
    <property type="entry name" value="WD40/YVTN_repeat-like_dom_sf"/>
</dbReference>
<dbReference type="SMART" id="SM00320">
    <property type="entry name" value="WD40"/>
    <property type="match status" value="3"/>
</dbReference>
<sequence length="753" mass="82812">MPRPTQPARAHGGRSETREVIIVDSDTEESDGSIEIQPVPTKFAPLPPPPPPRPAAPARPRTPLAPAAVKVSASGGGRPHTELQLPSSSAPSDTLANRPPSPDHPLPHRPYPFNILNHAPARDPAPPLAYKAPEQMTTAERAEEHFREEEREERDRAQRKLREPAGGEWEWEWSKVKVKGKDKEERKHQPAQTRHAASFFPHVHLPGLQHMRNVFAVVGGNTIELHRIEDASTSKTTDLPTKILARTKLNRDYVDESDKEQLFTCAWSVNITTAPYTPVLAVAGRGRAIEIFLVAQRSDGEWLLYHDRSITGHGGSIFHLTFHASYPHVLASCSEDKTVRLWDVAVPWGSDRALQTHMAAWRRAGRTSKRIWTERPRVEGELLAVFAEKGHERAVFSCDLHAVQPLLVTCGADGYIRMWHIPRAVFESTPYWPSTPLFTPPEKPRSAPRQPPVLGPPFFSTLAIHPGQWPDQVLFASPTTCAVISKAGVSHERAQHSPRKSVKVWVPTILDVLPDMLAGPAAALQLRPDSGIGAASGPSEILDLSSIQTCLPTDARSDGAFRIAYEAVVEDQNCVGDKIGWYRPPRLRRRDAAALVEDAFFAIPTGSILPLSNSASSSSDRPSLFFFRPFALPPSPSRVRSHTKTSGESSTAMRRTASLGTSQSGSNLVPSHIHTPETLAEALFPPDRDRDAHDFTPRLLPSFVTDELAGAGSRGQELAHARCVAVDPDEAKHVVAVGDGGLLAVWTRRQRVW</sequence>
<feature type="compositionally biased region" description="Polar residues" evidence="7">
    <location>
        <begin position="644"/>
        <end position="669"/>
    </location>
</feature>
<dbReference type="SUPFAM" id="SSF50978">
    <property type="entry name" value="WD40 repeat-like"/>
    <property type="match status" value="1"/>
</dbReference>
<evidence type="ECO:0000256" key="5">
    <source>
        <dbReference type="ARBA" id="ARBA00023163"/>
    </source>
</evidence>
<dbReference type="Pfam" id="PF00400">
    <property type="entry name" value="WD40"/>
    <property type="match status" value="2"/>
</dbReference>
<feature type="compositionally biased region" description="Basic and acidic residues" evidence="7">
    <location>
        <begin position="140"/>
        <end position="161"/>
    </location>
</feature>
<dbReference type="Gene3D" id="2.130.10.10">
    <property type="entry name" value="YVTN repeat-like/Quinoprotein amine dehydrogenase"/>
    <property type="match status" value="1"/>
</dbReference>
<organism evidence="8 9">
    <name type="scientific">Rhodotorula taiwanensis</name>
    <dbReference type="NCBI Taxonomy" id="741276"/>
    <lineage>
        <taxon>Eukaryota</taxon>
        <taxon>Fungi</taxon>
        <taxon>Dikarya</taxon>
        <taxon>Basidiomycota</taxon>
        <taxon>Pucciniomycotina</taxon>
        <taxon>Microbotryomycetes</taxon>
        <taxon>Sporidiobolales</taxon>
        <taxon>Sporidiobolaceae</taxon>
        <taxon>Rhodotorula</taxon>
    </lineage>
</organism>
<keyword evidence="2 6" id="KW-0853">WD repeat</keyword>
<feature type="repeat" description="WD" evidence="6">
    <location>
        <begin position="388"/>
        <end position="421"/>
    </location>
</feature>
<feature type="region of interest" description="Disordered" evidence="7">
    <location>
        <begin position="134"/>
        <end position="161"/>
    </location>
</feature>
<protein>
    <submittedName>
        <fullName evidence="8">Uncharacterized protein</fullName>
    </submittedName>
</protein>
<feature type="region of interest" description="Disordered" evidence="7">
    <location>
        <begin position="635"/>
        <end position="671"/>
    </location>
</feature>
<reference evidence="8 9" key="1">
    <citation type="journal article" date="2018" name="Front. Microbiol.">
        <title>Prospects for Fungal Bioremediation of Acidic Radioactive Waste Sites: Characterization and Genome Sequence of Rhodotorula taiwanensis MD1149.</title>
        <authorList>
            <person name="Tkavc R."/>
            <person name="Matrosova V.Y."/>
            <person name="Grichenko O.E."/>
            <person name="Gostincar C."/>
            <person name="Volpe R.P."/>
            <person name="Klimenkova P."/>
            <person name="Gaidamakova E.K."/>
            <person name="Zhou C.E."/>
            <person name="Stewart B.J."/>
            <person name="Lyman M.G."/>
            <person name="Malfatti S.A."/>
            <person name="Rubinfeld B."/>
            <person name="Courtot M."/>
            <person name="Singh J."/>
            <person name="Dalgard C.L."/>
            <person name="Hamilton T."/>
            <person name="Frey K.G."/>
            <person name="Gunde-Cimerman N."/>
            <person name="Dugan L."/>
            <person name="Daly M.J."/>
        </authorList>
    </citation>
    <scope>NUCLEOTIDE SEQUENCE [LARGE SCALE GENOMIC DNA]</scope>
    <source>
        <strain evidence="8 9">MD1149</strain>
    </source>
</reference>
<keyword evidence="4" id="KW-0805">Transcription regulation</keyword>
<feature type="compositionally biased region" description="Polar residues" evidence="7">
    <location>
        <begin position="84"/>
        <end position="95"/>
    </location>
</feature>
<dbReference type="OrthoDB" id="7318948at2759"/>
<accession>A0A2S5BAT9</accession>
<comment type="caution">
    <text evidence="8">The sequence shown here is derived from an EMBL/GenBank/DDBJ whole genome shotgun (WGS) entry which is preliminary data.</text>
</comment>
<name>A0A2S5BAT9_9BASI</name>
<evidence type="ECO:0000256" key="6">
    <source>
        <dbReference type="PROSITE-ProRule" id="PRU00221"/>
    </source>
</evidence>
<dbReference type="InterPro" id="IPR051243">
    <property type="entry name" value="PcG_WD-repeat"/>
</dbReference>
<keyword evidence="5" id="KW-0804">Transcription</keyword>
<dbReference type="InterPro" id="IPR019775">
    <property type="entry name" value="WD40_repeat_CS"/>
</dbReference>
<dbReference type="PROSITE" id="PS50082">
    <property type="entry name" value="WD_REPEATS_2"/>
    <property type="match status" value="2"/>
</dbReference>
<dbReference type="Proteomes" id="UP000237144">
    <property type="component" value="Unassembled WGS sequence"/>
</dbReference>
<feature type="compositionally biased region" description="Low complexity" evidence="7">
    <location>
        <begin position="58"/>
        <end position="68"/>
    </location>
</feature>
<proteinExistence type="inferred from homology"/>
<evidence type="ECO:0000256" key="1">
    <source>
        <dbReference type="ARBA" id="ARBA00008075"/>
    </source>
</evidence>
<dbReference type="STRING" id="741276.A0A2S5BAT9"/>
<evidence type="ECO:0000256" key="4">
    <source>
        <dbReference type="ARBA" id="ARBA00023015"/>
    </source>
</evidence>
<evidence type="ECO:0000313" key="9">
    <source>
        <dbReference type="Proteomes" id="UP000237144"/>
    </source>
</evidence>
<dbReference type="InterPro" id="IPR036322">
    <property type="entry name" value="WD40_repeat_dom_sf"/>
</dbReference>
<evidence type="ECO:0000256" key="7">
    <source>
        <dbReference type="SAM" id="MobiDB-lite"/>
    </source>
</evidence>
<dbReference type="PROSITE" id="PS50294">
    <property type="entry name" value="WD_REPEATS_REGION"/>
    <property type="match status" value="2"/>
</dbReference>
<comment type="similarity">
    <text evidence="1">Belongs to the WD repeat ESC family.</text>
</comment>
<feature type="region of interest" description="Disordered" evidence="7">
    <location>
        <begin position="1"/>
        <end position="114"/>
    </location>
</feature>
<keyword evidence="3" id="KW-0677">Repeat</keyword>
<evidence type="ECO:0000313" key="8">
    <source>
        <dbReference type="EMBL" id="POY73895.1"/>
    </source>
</evidence>
<feature type="compositionally biased region" description="Pro residues" evidence="7">
    <location>
        <begin position="99"/>
        <end position="110"/>
    </location>
</feature>
<dbReference type="InterPro" id="IPR001680">
    <property type="entry name" value="WD40_rpt"/>
</dbReference>
<feature type="repeat" description="WD" evidence="6">
    <location>
        <begin position="310"/>
        <end position="344"/>
    </location>
</feature>
<dbReference type="EMBL" id="PJQD01000033">
    <property type="protein sequence ID" value="POY73895.1"/>
    <property type="molecule type" value="Genomic_DNA"/>
</dbReference>
<dbReference type="AlphaFoldDB" id="A0A2S5BAT9"/>
<gene>
    <name evidence="8" type="ORF">BMF94_3066</name>
</gene>
<feature type="compositionally biased region" description="Pro residues" evidence="7">
    <location>
        <begin position="45"/>
        <end position="57"/>
    </location>
</feature>
<evidence type="ECO:0000256" key="2">
    <source>
        <dbReference type="ARBA" id="ARBA00022574"/>
    </source>
</evidence>
<dbReference type="PANTHER" id="PTHR10253">
    <property type="entry name" value="POLYCOMB PROTEIN"/>
    <property type="match status" value="1"/>
</dbReference>
<keyword evidence="9" id="KW-1185">Reference proteome</keyword>
<dbReference type="PROSITE" id="PS00678">
    <property type="entry name" value="WD_REPEATS_1"/>
    <property type="match status" value="1"/>
</dbReference>